<dbReference type="EMBL" id="QZJZ01000049">
    <property type="protein sequence ID" value="RJP59437.1"/>
    <property type="molecule type" value="Genomic_DNA"/>
</dbReference>
<dbReference type="InterPro" id="IPR023214">
    <property type="entry name" value="HAD_sf"/>
</dbReference>
<feature type="transmembrane region" description="Helical" evidence="2">
    <location>
        <begin position="4088"/>
        <end position="4111"/>
    </location>
</feature>
<keyword evidence="2" id="KW-0472">Membrane</keyword>
<comment type="caution">
    <text evidence="4">The sequence shown here is derived from an EMBL/GenBank/DDBJ whole genome shotgun (WGS) entry which is preliminary data.</text>
</comment>
<organism evidence="4 5">
    <name type="scientific">Candidatus Auribacter fodinae</name>
    <dbReference type="NCBI Taxonomy" id="2093366"/>
    <lineage>
        <taxon>Bacteria</taxon>
        <taxon>Pseudomonadati</taxon>
        <taxon>Candidatus Auribacterota</taxon>
        <taxon>Candidatus Auribacteria</taxon>
        <taxon>Candidatus Auribacterales</taxon>
        <taxon>Candidatus Auribacteraceae</taxon>
        <taxon>Candidatus Auribacter</taxon>
    </lineage>
</organism>
<feature type="transmembrane region" description="Helical" evidence="2">
    <location>
        <begin position="3025"/>
        <end position="3048"/>
    </location>
</feature>
<gene>
    <name evidence="4" type="ORF">C4541_06135</name>
</gene>
<sequence>MSVYRIALIDAQLRNESPQTALDRMKAEAQSMLETLRKSIYELAELHQINLANPAFNIINEQIQDIETILWMYEEFNPEIGKMANENFLQMINLNMLKSEYLPLIKEAMNLEIGEGVEGQRAMLNAVIYFDVRDANLQENLDAVREVVKQIKALPAEILENFSEFGNIFAVGTDTYVPIFGKYNGLVDLVGNTQLQRDANLDLRDIFVHEYVGHRLLFQLLDQGVDVIEKVLPSSAVLDIIIASINTENGFNRDTIRFGAKKSLLSQRGYTSDQLYEFEQVLRQNGQSWSDISLSFLEQIAQDNKELFWALISGRLYFYNGEKTPGEGLIMPRGVDDYRGNILEIIAYAVQDQADIPEGQKLDKGFKYDKAAVQEIIAKTPYLKGWVWNIESKQWEKKFSYDSELGMWFNGETVDPIAKRYEIFKQNVQGARLAASSLNVQAHKEESIEFLEKGNNISVGYIKVQNFKNAFNTFGDAIGAGHFLGDAGIDALGKVLQRRMNAFAQQNGLESVSVGNLAVDFYMTFNGVSNQNIAQLFENMLLSEEFKMDLIAETKNSLQRMIGSQQYAVVKDALNQGLTLDRIQFYGGVSSVSSKHAQLDGKGAITNAPAVIDRLYKEAFLAAKHRQITFSDNYFDKNNRLSEKLITAKAMINAGKAKGSSAQINQMFTNLLNVSRFALQTGVYAYEGDIAEEIESILEYGLMAAEYEMVVPAIAPTYNPENTITALLAEYRQALYSNAPQSEINALEAKLFDKVVIYQSDFVSQNDGVFVGNPNFKATINLLLSTQPQSDVSLTFRIGGDEYGKLVWTADDKNLRIYRFDGNNVGATSREWGMRIGDKLIDESMRIISETRDIAKLQDNISEFFNDMGLENGIELSEEEMEQLSGHNAVLIMYEPAYTSPQPEDIQSYTSSQTVVVKTRDKNIMVKFPTINVAYPVQSKTKEINFNSPEAEEGVPVTIVTGDQAIDFIVYRNAQAQTVTFETASPRAPPQRIEFTEAELKEKTVEKVISIEGFKPINLDFYLDTRVPARPLLQIDGNILTVNERQFNDLKQQGNLRVDEGAYVVPVTSRPVVSTGYVDVSVRDLNPDDRMLLFQKDLSVIQGRADSSSDRAKEHVKMHQLLNQGDVDVRKTVVEAPAFRARDIQSFADRSQSMWDGAVAEYILEKQDQLRRDMIRSVIPQATTQELADIASVIVFARPDAPASALQAPLELIRDSKQNAGKNIPYKALAFAVFTLPESESTLKEQSQIQKELDMLVDSLAGMPVISDSDIRELVRLRAVAAQEFYPDYAGALKSFAANLPTFEESEQAAATIGSFVDRVMTGLPGENVTPVYLTRDGDVFYLYQRAKQPEMDGKLLPAGRVFLEDVVPDVRESASTLLDIVSKQLEKQYPERASMPSAYRHSGKEVLDLYTAIFDTLVKTGTPEAALASLEVQGIVPEPKLDQRGRPIPVIDVITTLQNSFKAAQNELLPIITSYTGMDQDSVSAVRLVDIGHTGLANLLFAGMLHSAFPEKDVYSYLFNTRLIKAGDDWAMQEDAPTFRTIENLGKLEEYSSTVNGKVLYQAGTILYQPKKAYEEKLDYHGASGLEAYLAHLLVVRQAKQPAPVVAPASQQVYTDIISDIAAGTRFTGNELAAALQSANAASPEIQRFVSLINQVFRGVPLDINVKSDIRTMASTPEHAPWVQLITLLNNILEDTPMPTIDADIAALRTAFANTGVDVDAVVHAMTRRALDTSYQAAVFDLDGTLLPSPDQAGGVYRIPELVKTSIQSMLNRGVPVIIITGRTQDTALESISEIIHPNLYVFVENGAYGFKSTDPYTVMNTMNKSEEIVRQQLSNAIAALKEQFSITADVSFKGSYSIIVQEDLDAFVKRVGQNPALAAYLENNGLKIKQHLTGKTELTVATKDLALGYVQRTLFDFPPQAIAKFGDAAGQYGNDAEILNQFGSFNLGDTKTTLALSAMDVLGTDVPGPHGLGWILKNLSFIGDPSLVQQDSSAFSFTPDQNNQIAGVVNFIKASNPVSAPELLNNFIKVFTQAADHTVRMAILENILSQSGMSYQGFEKAFAAVTGNPPQAFFPVNSSPFNIFMSQHRQERLGGHEQFLMKDTAKTVAGLLEKQTLNEQETGDLVNTLISALFNINAFLQNDMFEEILYQASANSAEPMTIRSFIDMFQAKTGTSFMNTLQEVAQMFQNMPLLGLAVMHNDLQPSELESIHQTIRSAVKTVYAEDTVFSNTEFADANAALAGIVKQYPQYQTEILTYLVGTISSEYGNTLGEFLSRLSDLSPAVTLQDMFGAEVIASFQQGTAAAKTADVNLDGESDLFLGEFDQMFDDDFLRDDSDGIAPGGKKEDKNIAFKSVMNKVDDVIANSINQGNAVRISLADLRVKSPEEIVAAIFGDESDIPAVTANLVALFDKLPASAVENLARQLNDPFVRAQLKTGLTEALSVLQSSQYVEELKGYTLSVMIDREDIFYGGEALAHAGASRKTIYLNLAALAHLASMDVDAKSYNKRILQAVLEHEYRDAERGTHQDDIGVTDTVMYEGKNITFNEVRTFWDSIRNRPSEFPETTMIDGTPVNVWRVTGENMPVLLITSDVLAQLGVASAGQFLALLSKAAALEKTSVNKIFANVKDTVVVSDLSVFNSTFGININQVAPKFDESTLEPYEVKLDVPYTDQIAQFTMPKDFFIISPMFNLISRLPVSKKESSLSEQEREQRTLDEIKEVRTILKAAHDKGYINRLVIVDDASTDGLQWLLKIMNNKFDFEKDIKPGLQADITFTRNRIEDRTTSETEREKLRALDRRLTYFMDNAATLESYDFNAVLRTENGHRTGAIRDAVLGIYKTFGNTISQKMFIIDGDSFVEGADVLGYLRDAAEDIGSVDQSGKRVIGTILPLTTQYETPKIGKNSLMEIVNYSYMTWRRSMNARMALSIPGGGGGYSLPHLVRVLEGHSGIFETDDAELSEDLRNMPNTRFKFFGRKSFRVITDLPTTLKQRFQQSRRWSGGLSMVLRKYVINKQEGKVLPRKIFRGAVASTVLMTVVGGAILAGLIPMVQMVLGDMNLLSFPAVTELKDLNILTYLSTYLSNIRFGGIMPFVHLGSLFAGVFFLIFNLPTLLFNKDATFKEKIMLTAMFPFMTLNFIVFDMGVGFLEAFITALAAVKKGVGIVAQPVVEPVIGLARQMAVVPQRLADGFYAGSRMALNSVKATALTTFMLFLLANFQPAVAAEKYGTKRAKDDVKQEMLAPPAPGSASGDKNIASKEVQDQVDGVIRNHINDGKAVRISLANIRDKLPEQFVNELFEGEENAAQLADRLSGLFADLPAQARQNLEQKLSDRFTREQIKKGLVSVVAALQSSSYLDRMKDFSLTVLLDKDDIFAEGEALAHAGSTRNTIYINLDTIVYLADMEPQTRAFNQRVLQAVLEHEYRDAVNGGHQNDIGIVDPVRFNQQEIAFTDVQVFWNLIRNRQRGEIIERDVDGQTVQILRFEAPGIGTIEISTDVMNALGIVSPDALISSLNKAAVLAGKRLNRVFRGQDIITLDSVAALDNLKEQFGIDLWAVSPQIPVDTLEPVAVMRDVPNGDQLRQFKMPNDFIIVSPMFNLRSREETGLVEEVIRKAAEKGYLNRLVIVDDASKDGTQTLLKILNSRYDIDALKLEIQQEIEQTRRLIASGAIDAQKKAELELLEKQLAEDWAMANNPDLKRYDFNVQLRDVNGRRTGAIRDAVLGLHSIFGDTMPQKLFIMDGDSFIEGEDVLGSLRDAASMINSVDKNGKRIIGTILPLTTQYQAPKLGKNSLMEIVNYTQMTWLRSFSAHSEVSIPGGGGGYSLPYLVRALQTHSGIFETDDMELSRKLGQNKNTRFHFFARKDFRVITDLPTTLKSRWQQSRRWAGGLFMVMRKYAINKEGGKQLAPHVLRDGIISLIGYGIIGSFILSGVILPAIMGIMAADVGLMLFMGGFGLVVSYLLFTIPIYLLNKDASREERSFSWKIAPLMGLNFMIFTMGAGFSEAFITIGAAVLAGLKIAASPFTKAAATLASNFSNSNAQIVKYLEGIRAKAGDAGLVSGFFGGMTGLVATQIAAENMALPVSGSGMFTRGLLAVTGFLVGSVMSVLPFVGSLEALLPYSASTRAANRREQIQEEDSHYNINDTSLKRKEVKDAEVNNVIRKSIEEGRAIRLSIKGMKAFRTIAHRLNGDQKDVLAKQLIQAFDTPVFGLTDLESARANLRAVIESPDKVKSLQDGMAVLDAVLSGLNPSFSKELMDNVTFTILNDQDQGFGTGRILAHAGRRMQTVYIDSGLFDYVASLPAESRPYAIAVLRSILEHELRDMIRGFHEDDIGIRNNVPDPVRDGEIIDFPKVEKFWKGLEHFKRVQHFLETEVDDVSAETIGDVLLDLSQFYRSLSQQERNLVFGQGIQQMADTLFTRLLNYFDSRNRAIARDILENGLTPAKQKEFEFMRKNLALRVIHPDKVSEFLSNETQENQRLVLGKINSMEGALKTLEKSRKIDDFIVTLYNNYPEILTDLQLAQIEDVSTQIQKRWEELNNAINEMNASAEEVQKLLDTFQGFLLQIGTQKLHNAAPVTQQALANGIESIAAIQNRLAELRTNGLGSDITPIINEIQGVARTLRQAWKQRVDQIRAPLAKYEAQRQELQAQIAKYEEANRMINTDILSTIDSYLRTALSKPSGVNERLDIIKNMFEKRQRQSAILQNLFVELVINQRSIDDIIADMNAGKISLTRILPNNFAQVVRYVRESYFEWPSNQGNFEMMVGDILEIIANNSEELGLLDEDVQDFNYLFHASWELNINDNRIPHPVLLLTETYMSNFFLTNDRVMILLAQDFPDLKSQIDIYNGWKRKIAENNARIKEIRTQLTMDVDYNVDVVNQRVERIERLSRKMNMVLNKLSDNAYTLGKKYYSARISVLNDVRAAQDDITAMPKQSRIPLYTRLKDRLREMALTINALAVQRGKVQETPGTGTEIVKLSNAEVLKEVKALVPRGVAVSTRRDAEEEQERAELEKARKQHELVISEIDARLASIEKKLRVYNGFLSRIQGHGFRLANIDQLIGFADQADISRLRDDYNLFETAKSDLLRNTFPDLVLLNMLENQDFLDMLDEKGISVLRMTAEQQREYKDLNNNAETEEDLARYMKLMELDLLLQQVQKLPVRGQTIDAVVMPKNKEKEFNAILNNFVEFLNNNNIDVGAAIRPDALGLYEYLISDRMFDGEMVNTLFYILKKSEGVTDAKQRIILARTLVMFSQIVVSFSDALAAYHQSALQEEKASLQRIKQENQSAAAQIQAQLDKKSSLLSRVGTGLRRVFTKKQETPTTGRPELTDSNIRRLPPRITYDEFDEDLRLAAQRKPLDELQDDVDKPDDKSLARRQVQSAVNDAIRENIEAGRAIRINLDTMRTGEPATIVSTLMSDLKAGRIDDAAKRFQTLFGELPASANTTLQDILGNPAVQQNLENGLNILFEVLQLSGYQDLTDFNVTILLDDSGIFYRGDALAHVGTAQRELKNIYLNLGTLAHIASLTGEEQAAAKRILQAVLEHEYRDLQRGNHSDDIGVENPVVHNDRAIDMNDVAVFWEKLQLISASNALAKLREKTEPFSPADIKTVTEWLDTLARISYVTPSSFLAARKEISSWIGHDNSYISMAANQKMGLLYAFYDYLFEEDIKAAQQRANWDISFSSPYYAVESNPEGGIVAGVIGSVLRDTNVVREMVFIQTGNHSVTSDMIQNIKIEQIGDRNGDFLHAISVSVAGIAEPVRFILRQANLEERGIARAVNQDAVRRALNGEQLDVFSRVGEEGVPVVGRILFSDTFAFFAERDETARPAVVEAAPVAQETGTAEPAVGTPQTVSTELPSVEDIEEARPATAPFTFDDLKSYILLYSNLPVHYLFEQLNLSGSTFDEFARDIFFAIMDEHKIIDDRNVPTAIILQIQDSINEYVSKEIDRLAQERAGSESQLSTDQLTRSIIDTAIQNAGAVDKLAPRGLKAKVLDIGMENIVKVINQLKTSNPQASERLSEVYALVKSAKIAVVPSVDGSYGISTTREGYQFTYFDRIDGQPVIFIGEGFYNSLLAGGIEEVLVHVGARELMRGMPEEKKLNESQIYREAADMRTIFGNTLPAMIEDLTMKGLENQRFKPLIDRIMELGNIQTSQPLSPATLNEVVSKMKSDLELEVAISDARLPDWAEFQVSPDLLKKAVSIITVAQAKPDIYLFPQELILADLSPANLMLRKTFQKFRLENERNEGRSAIFIAISLDNQRMSDFKAALDGKTVLREGSSSTQLFDFIVSVKNMDELVDLIRVEYPQLTRADLLNRVKMIDVPNGSLAPYALENGFRYQVVDDQQAVEVVEDKAVFMIDVLRAFGTKQVPDTLTVVDIRTDVIFDDENMEQQFGDVLNAFRAFMTEVDKLAGDSWQYSQLLNLFYTRVYPSLDAPTAEKFLLFDTVKNNLASKLENYVHVSELSVMFVQLISRDAVGRDFAYLQDKLKEQLDLHLIRNVYDKLKALNNTAPTIADLMKRVDSLGNIAIVENYAKYLQVQAGARSVNRNVMDLINKSFRLANEAA</sequence>
<feature type="transmembrane region" description="Helical" evidence="2">
    <location>
        <begin position="3918"/>
        <end position="3941"/>
    </location>
</feature>
<feature type="coiled-coil region" evidence="1">
    <location>
        <begin position="5270"/>
        <end position="5297"/>
    </location>
</feature>
<dbReference type="Gene3D" id="3.40.50.1000">
    <property type="entry name" value="HAD superfamily/HAD-like"/>
    <property type="match status" value="1"/>
</dbReference>
<keyword evidence="2" id="KW-0812">Transmembrane</keyword>
<feature type="coiled-coil region" evidence="1">
    <location>
        <begin position="4630"/>
        <end position="4664"/>
    </location>
</feature>
<name>A0A3A4R9I4_9BACT</name>
<dbReference type="Pfam" id="PF13632">
    <property type="entry name" value="Glyco_trans_2_3"/>
    <property type="match status" value="1"/>
</dbReference>
<proteinExistence type="predicted"/>
<dbReference type="Pfam" id="PF08282">
    <property type="entry name" value="Hydrolase_3"/>
    <property type="match status" value="1"/>
</dbReference>
<evidence type="ECO:0000256" key="1">
    <source>
        <dbReference type="SAM" id="Coils"/>
    </source>
</evidence>
<evidence type="ECO:0000256" key="2">
    <source>
        <dbReference type="SAM" id="Phobius"/>
    </source>
</evidence>
<feature type="transmembrane region" description="Helical" evidence="2">
    <location>
        <begin position="3093"/>
        <end position="3115"/>
    </location>
</feature>
<accession>A0A3A4R9I4</accession>
<dbReference type="PANTHER" id="PTHR34491">
    <property type="entry name" value="A-TYPE INCLUSION PROTEIN, PUTATIVE-RELATED"/>
    <property type="match status" value="1"/>
</dbReference>
<evidence type="ECO:0000313" key="4">
    <source>
        <dbReference type="EMBL" id="RJP59437.1"/>
    </source>
</evidence>
<feature type="domain" description="Glycosyltransferase 2-like" evidence="3">
    <location>
        <begin position="3816"/>
        <end position="3957"/>
    </location>
</feature>
<keyword evidence="1" id="KW-0175">Coiled coil</keyword>
<feature type="coiled-coil region" evidence="1">
    <location>
        <begin position="4999"/>
        <end position="5028"/>
    </location>
</feature>
<feature type="transmembrane region" description="Helical" evidence="2">
    <location>
        <begin position="3204"/>
        <end position="3223"/>
    </location>
</feature>
<feature type="transmembrane region" description="Helical" evidence="2">
    <location>
        <begin position="3136"/>
        <end position="3158"/>
    </location>
</feature>
<evidence type="ECO:0000259" key="3">
    <source>
        <dbReference type="Pfam" id="PF13632"/>
    </source>
</evidence>
<keyword evidence="2" id="KW-1133">Transmembrane helix</keyword>
<feature type="transmembrane region" description="Helical" evidence="2">
    <location>
        <begin position="3991"/>
        <end position="4017"/>
    </location>
</feature>
<dbReference type="InterPro" id="IPR036412">
    <property type="entry name" value="HAD-like_sf"/>
</dbReference>
<dbReference type="Proteomes" id="UP000266426">
    <property type="component" value="Unassembled WGS sequence"/>
</dbReference>
<dbReference type="PANTHER" id="PTHR34491:SF156">
    <property type="entry name" value="KINESIN MOTOR DOMAIN-CONTAINING PROTEIN"/>
    <property type="match status" value="1"/>
</dbReference>
<reference evidence="4 5" key="1">
    <citation type="journal article" date="2017" name="ISME J.">
        <title>Energy and carbon metabolisms in a deep terrestrial subsurface fluid microbial community.</title>
        <authorList>
            <person name="Momper L."/>
            <person name="Jungbluth S.P."/>
            <person name="Lee M.D."/>
            <person name="Amend J.P."/>
        </authorList>
    </citation>
    <scope>NUCLEOTIDE SEQUENCE [LARGE SCALE GENOMIC DNA]</scope>
    <source>
        <strain evidence="4">SURF_26</strain>
    </source>
</reference>
<evidence type="ECO:0000313" key="5">
    <source>
        <dbReference type="Proteomes" id="UP000266426"/>
    </source>
</evidence>
<protein>
    <recommendedName>
        <fullName evidence="3">Glycosyltransferase 2-like domain-containing protein</fullName>
    </recommendedName>
</protein>
<feature type="transmembrane region" description="Helical" evidence="2">
    <location>
        <begin position="3947"/>
        <end position="3970"/>
    </location>
</feature>
<dbReference type="SUPFAM" id="SSF56784">
    <property type="entry name" value="HAD-like"/>
    <property type="match status" value="1"/>
</dbReference>
<dbReference type="InterPro" id="IPR001173">
    <property type="entry name" value="Glyco_trans_2-like"/>
</dbReference>